<dbReference type="GO" id="GO:0005737">
    <property type="term" value="C:cytoplasm"/>
    <property type="evidence" value="ECO:0007669"/>
    <property type="project" value="UniProtKB-SubCell"/>
</dbReference>
<dbReference type="Pfam" id="PF04376">
    <property type="entry name" value="ATE_N"/>
    <property type="match status" value="1"/>
</dbReference>
<dbReference type="Pfam" id="PF04377">
    <property type="entry name" value="ATE_C"/>
    <property type="match status" value="1"/>
</dbReference>
<comment type="catalytic activity">
    <reaction evidence="4">
        <text>N-terminal L-aspartyl-[protein] + L-leucyl-tRNA(Leu) = N-terminal L-leucyl-L-aspartyl-[protein] + tRNA(Leu) + H(+)</text>
        <dbReference type="Rhea" id="RHEA:50420"/>
        <dbReference type="Rhea" id="RHEA-COMP:9613"/>
        <dbReference type="Rhea" id="RHEA-COMP:9622"/>
        <dbReference type="Rhea" id="RHEA-COMP:12669"/>
        <dbReference type="Rhea" id="RHEA-COMP:12674"/>
        <dbReference type="ChEBI" id="CHEBI:15378"/>
        <dbReference type="ChEBI" id="CHEBI:64720"/>
        <dbReference type="ChEBI" id="CHEBI:78442"/>
        <dbReference type="ChEBI" id="CHEBI:78494"/>
        <dbReference type="ChEBI" id="CHEBI:133042"/>
        <dbReference type="EC" id="2.3.2.29"/>
    </reaction>
</comment>
<evidence type="ECO:0000313" key="7">
    <source>
        <dbReference type="EMBL" id="SDT84138.1"/>
    </source>
</evidence>
<evidence type="ECO:0000256" key="3">
    <source>
        <dbReference type="ARBA" id="ARBA00023315"/>
    </source>
</evidence>
<sequence length="235" mass="27626">MPKFHTTNPYSCSYLPDRLACSEIATPEHLIDTKAYGKLVQAGFRRSGHYIYRPCCEHCQACQSVRVTVKTFTSKRAQRRAWKLHQHLVVTQHPLHYKPEHYALYQRYQSKRHLGGGMDNDCREQYHNFLLQSYVNSKLVEFHEADQLRMISIIDILPDGISSVYTFFDADIAHASFGTYNILWQIEQCRQLDLDYLYLGYWIKENKKMRYKANFQPLEVLINGRWQLPGSGNIL</sequence>
<dbReference type="Proteomes" id="UP000182882">
    <property type="component" value="Unassembled WGS sequence"/>
</dbReference>
<dbReference type="EC" id="2.3.2.29" evidence="4"/>
<comment type="function">
    <text evidence="4">Functions in the N-end rule pathway of protein degradation where it conjugates Leu from its aminoacyl-tRNA to the N-termini of proteins containing an N-terminal aspartate or glutamate.</text>
</comment>
<dbReference type="KEGG" id="nur:ATY38_05245"/>
<organism evidence="7 8">
    <name type="scientific">Nitrosomonas ureae</name>
    <dbReference type="NCBI Taxonomy" id="44577"/>
    <lineage>
        <taxon>Bacteria</taxon>
        <taxon>Pseudomonadati</taxon>
        <taxon>Pseudomonadota</taxon>
        <taxon>Betaproteobacteria</taxon>
        <taxon>Nitrosomonadales</taxon>
        <taxon>Nitrosomonadaceae</taxon>
        <taxon>Nitrosomonas</taxon>
    </lineage>
</organism>
<dbReference type="InterPro" id="IPR007472">
    <property type="entry name" value="N-end_Aminoacyl_Trfase_C"/>
</dbReference>
<dbReference type="InterPro" id="IPR017138">
    <property type="entry name" value="Asp_Glu_LeuTrfase"/>
</dbReference>
<evidence type="ECO:0000259" key="5">
    <source>
        <dbReference type="Pfam" id="PF04376"/>
    </source>
</evidence>
<accession>A0A1H2DP45</accession>
<dbReference type="NCBIfam" id="NF002342">
    <property type="entry name" value="PRK01305.1-3"/>
    <property type="match status" value="1"/>
</dbReference>
<dbReference type="PANTHER" id="PTHR21367">
    <property type="entry name" value="ARGININE-TRNA-PROTEIN TRANSFERASE 1"/>
    <property type="match status" value="1"/>
</dbReference>
<dbReference type="InterPro" id="IPR030700">
    <property type="entry name" value="N-end_Aminoacyl_Trfase"/>
</dbReference>
<keyword evidence="2 4" id="KW-0808">Transferase</keyword>
<dbReference type="InterPro" id="IPR007471">
    <property type="entry name" value="N-end_Aminoacyl_Trfase_N"/>
</dbReference>
<keyword evidence="1 4" id="KW-0963">Cytoplasm</keyword>
<dbReference type="RefSeq" id="WP_062558381.1">
    <property type="nucleotide sequence ID" value="NZ_CP013341.1"/>
</dbReference>
<keyword evidence="8" id="KW-1185">Reference proteome</keyword>
<dbReference type="PANTHER" id="PTHR21367:SF1">
    <property type="entry name" value="ARGINYL-TRNA--PROTEIN TRANSFERASE 1"/>
    <property type="match status" value="1"/>
</dbReference>
<proteinExistence type="inferred from homology"/>
<dbReference type="NCBIfam" id="NF002346">
    <property type="entry name" value="PRK01305.2-3"/>
    <property type="match status" value="1"/>
</dbReference>
<dbReference type="AlphaFoldDB" id="A0A1H2DP45"/>
<comment type="similarity">
    <text evidence="4">Belongs to the R-transferase family. Bpt subfamily.</text>
</comment>
<reference evidence="8" key="1">
    <citation type="submission" date="2016-10" db="EMBL/GenBank/DDBJ databases">
        <authorList>
            <person name="Varghese N."/>
            <person name="Submissions S."/>
        </authorList>
    </citation>
    <scope>NUCLEOTIDE SEQUENCE [LARGE SCALE GENOMIC DNA]</scope>
    <source>
        <strain evidence="8">Nm10</strain>
    </source>
</reference>
<dbReference type="EMBL" id="FNLN01000001">
    <property type="protein sequence ID" value="SDT84138.1"/>
    <property type="molecule type" value="Genomic_DNA"/>
</dbReference>
<evidence type="ECO:0000259" key="6">
    <source>
        <dbReference type="Pfam" id="PF04377"/>
    </source>
</evidence>
<dbReference type="InterPro" id="IPR016181">
    <property type="entry name" value="Acyl_CoA_acyltransferase"/>
</dbReference>
<feature type="domain" description="N-end aminoacyl transferase N-terminal" evidence="5">
    <location>
        <begin position="10"/>
        <end position="80"/>
    </location>
</feature>
<name>A0A1H2DP45_9PROT</name>
<gene>
    <name evidence="4" type="primary">bpt</name>
    <name evidence="7" type="ORF">SAMN05216406_101139</name>
</gene>
<protein>
    <recommendedName>
        <fullName evidence="4">Aspartate/glutamate leucyltransferase</fullName>
        <ecNumber evidence="4">2.3.2.29</ecNumber>
    </recommendedName>
</protein>
<keyword evidence="3 4" id="KW-0012">Acyltransferase</keyword>
<evidence type="ECO:0000256" key="2">
    <source>
        <dbReference type="ARBA" id="ARBA00022679"/>
    </source>
</evidence>
<dbReference type="HAMAP" id="MF_00689">
    <property type="entry name" value="Bpt"/>
    <property type="match status" value="1"/>
</dbReference>
<comment type="catalytic activity">
    <reaction evidence="4">
        <text>N-terminal L-glutamyl-[protein] + L-leucyl-tRNA(Leu) = N-terminal L-leucyl-L-glutamyl-[protein] + tRNA(Leu) + H(+)</text>
        <dbReference type="Rhea" id="RHEA:50412"/>
        <dbReference type="Rhea" id="RHEA-COMP:9613"/>
        <dbReference type="Rhea" id="RHEA-COMP:9622"/>
        <dbReference type="Rhea" id="RHEA-COMP:12664"/>
        <dbReference type="Rhea" id="RHEA-COMP:12668"/>
        <dbReference type="ChEBI" id="CHEBI:15378"/>
        <dbReference type="ChEBI" id="CHEBI:64721"/>
        <dbReference type="ChEBI" id="CHEBI:78442"/>
        <dbReference type="ChEBI" id="CHEBI:78494"/>
        <dbReference type="ChEBI" id="CHEBI:133041"/>
        <dbReference type="EC" id="2.3.2.29"/>
    </reaction>
</comment>
<comment type="subcellular location">
    <subcellularLocation>
        <location evidence="4">Cytoplasm</location>
    </subcellularLocation>
</comment>
<dbReference type="GO" id="GO:0071596">
    <property type="term" value="P:ubiquitin-dependent protein catabolic process via the N-end rule pathway"/>
    <property type="evidence" value="ECO:0007669"/>
    <property type="project" value="InterPro"/>
</dbReference>
<evidence type="ECO:0000256" key="4">
    <source>
        <dbReference type="HAMAP-Rule" id="MF_00689"/>
    </source>
</evidence>
<evidence type="ECO:0000256" key="1">
    <source>
        <dbReference type="ARBA" id="ARBA00022490"/>
    </source>
</evidence>
<dbReference type="PIRSF" id="PIRSF037208">
    <property type="entry name" value="ATE_pro_prd"/>
    <property type="match status" value="1"/>
</dbReference>
<evidence type="ECO:0000313" key="8">
    <source>
        <dbReference type="Proteomes" id="UP000182882"/>
    </source>
</evidence>
<dbReference type="NCBIfam" id="NF002341">
    <property type="entry name" value="PRK01305.1-1"/>
    <property type="match status" value="1"/>
</dbReference>
<feature type="domain" description="N-end rule aminoacyl transferase C-terminal" evidence="6">
    <location>
        <begin position="100"/>
        <end position="221"/>
    </location>
</feature>
<dbReference type="SUPFAM" id="SSF55729">
    <property type="entry name" value="Acyl-CoA N-acyltransferases (Nat)"/>
    <property type="match status" value="1"/>
</dbReference>
<dbReference type="GO" id="GO:0008914">
    <property type="term" value="F:leucyl-tRNA--protein transferase activity"/>
    <property type="evidence" value="ECO:0007669"/>
    <property type="project" value="UniProtKB-UniRule"/>
</dbReference>
<dbReference type="GO" id="GO:0004057">
    <property type="term" value="F:arginyl-tRNA--protein transferase activity"/>
    <property type="evidence" value="ECO:0007669"/>
    <property type="project" value="InterPro"/>
</dbReference>